<dbReference type="InterPro" id="IPR036937">
    <property type="entry name" value="Adhesion_dom_fimbrial_sf"/>
</dbReference>
<reference evidence="6 7" key="1">
    <citation type="submission" date="2018-12" db="EMBL/GenBank/DDBJ databases">
        <title>Cadmium resistance mechanism in endophytic bacteria Burkholderia cenocepacia YG-3.</title>
        <authorList>
            <person name="Zhang X."/>
            <person name="Wang X."/>
            <person name="Zhu Y."/>
        </authorList>
    </citation>
    <scope>NUCLEOTIDE SEQUENCE [LARGE SCALE GENOMIC DNA]</scope>
    <source>
        <strain evidence="6 7">YG-3</strain>
    </source>
</reference>
<dbReference type="InterPro" id="IPR000259">
    <property type="entry name" value="Adhesion_dom_fimbrial"/>
</dbReference>
<dbReference type="GO" id="GO:0009289">
    <property type="term" value="C:pilus"/>
    <property type="evidence" value="ECO:0007669"/>
    <property type="project" value="UniProtKB-SubCell"/>
</dbReference>
<dbReference type="Pfam" id="PF00419">
    <property type="entry name" value="Fimbrial"/>
    <property type="match status" value="1"/>
</dbReference>
<protein>
    <submittedName>
        <fullName evidence="6">Type 1 fimbrial protein</fullName>
    </submittedName>
</protein>
<dbReference type="RefSeq" id="WP_126361327.1">
    <property type="nucleotide sequence ID" value="NZ_CP034545.1"/>
</dbReference>
<gene>
    <name evidence="6" type="ORF">D5R55_08765</name>
</gene>
<evidence type="ECO:0000313" key="6">
    <source>
        <dbReference type="EMBL" id="AZQ51085.1"/>
    </source>
</evidence>
<dbReference type="Gene3D" id="2.60.40.1090">
    <property type="entry name" value="Fimbrial-type adhesion domain"/>
    <property type="match status" value="1"/>
</dbReference>
<keyword evidence="4" id="KW-0732">Signal</keyword>
<evidence type="ECO:0000256" key="1">
    <source>
        <dbReference type="ARBA" id="ARBA00004561"/>
    </source>
</evidence>
<dbReference type="AlphaFoldDB" id="A0A3S9N5X7"/>
<dbReference type="PANTHER" id="PTHR33420">
    <property type="entry name" value="FIMBRIAL SUBUNIT ELFA-RELATED"/>
    <property type="match status" value="1"/>
</dbReference>
<evidence type="ECO:0000256" key="3">
    <source>
        <dbReference type="ARBA" id="ARBA00023263"/>
    </source>
</evidence>
<dbReference type="InterPro" id="IPR050263">
    <property type="entry name" value="Bact_Fimbrial_Adh_Pro"/>
</dbReference>
<dbReference type="EMBL" id="CP034545">
    <property type="protein sequence ID" value="AZQ51085.1"/>
    <property type="molecule type" value="Genomic_DNA"/>
</dbReference>
<dbReference type="SUPFAM" id="SSF49401">
    <property type="entry name" value="Bacterial adhesins"/>
    <property type="match status" value="1"/>
</dbReference>
<feature type="chain" id="PRO_5019448082" evidence="4">
    <location>
        <begin position="37"/>
        <end position="391"/>
    </location>
</feature>
<evidence type="ECO:0000256" key="2">
    <source>
        <dbReference type="ARBA" id="ARBA00006671"/>
    </source>
</evidence>
<sequence length="391" mass="41644">MTTILRRVCRWGRTPARLFRAAVCAACACHVNAATAGTTAVDCTFSNVQATSWRQVTRLTNSTPVGAVLYQRMVSLMVSYRYGPQGPYAYELVTAGHWEVGTVVTDGLARTNVDGIALRWSGVDSDGESRKLVQGVYPTAVAKSAINRVEGGGTSVGDTIMVYFEQHLMLTKAATSLPEGEIVVNDLLGTPRITLYAYTLPEDAASLGSNVILTPPLPWNMCKQSISYTGVGNLTIGGGGGIPVPKQCEVESNMIVPVNLGRASLGQFPSLHATSQPVDFNITLSQCAAAAKPTISFRDKAVQPNADKTLLQLSAPEGQATARGFNIVMSNGLTGERISYDEPDSAKQYPMKRVGDTAVMPLSAQYIRTGTDTELRAGYAGGAAEFTFTFP</sequence>
<feature type="signal peptide" evidence="4">
    <location>
        <begin position="1"/>
        <end position="36"/>
    </location>
</feature>
<evidence type="ECO:0000259" key="5">
    <source>
        <dbReference type="Pfam" id="PF00419"/>
    </source>
</evidence>
<dbReference type="GO" id="GO:0043709">
    <property type="term" value="P:cell adhesion involved in single-species biofilm formation"/>
    <property type="evidence" value="ECO:0007669"/>
    <property type="project" value="TreeGrafter"/>
</dbReference>
<dbReference type="PANTHER" id="PTHR33420:SF14">
    <property type="entry name" value="TYPE 1 FIMBRIN D-MANNOSE SPECIFIC ADHESIN"/>
    <property type="match status" value="1"/>
</dbReference>
<feature type="domain" description="Fimbrial-type adhesion" evidence="5">
    <location>
        <begin position="242"/>
        <end position="390"/>
    </location>
</feature>
<proteinExistence type="inferred from homology"/>
<keyword evidence="3" id="KW-0281">Fimbrium</keyword>
<dbReference type="InterPro" id="IPR008966">
    <property type="entry name" value="Adhesion_dom_sf"/>
</dbReference>
<accession>A0A3S9N5X7</accession>
<name>A0A3S9N5X7_9BURK</name>
<dbReference type="Proteomes" id="UP000277191">
    <property type="component" value="Chromosome 1"/>
</dbReference>
<comment type="similarity">
    <text evidence="2">Belongs to the fimbrial protein family.</text>
</comment>
<evidence type="ECO:0000256" key="4">
    <source>
        <dbReference type="SAM" id="SignalP"/>
    </source>
</evidence>
<comment type="subcellular location">
    <subcellularLocation>
        <location evidence="1">Fimbrium</location>
    </subcellularLocation>
</comment>
<organism evidence="6 7">
    <name type="scientific">Burkholderia cenocepacia</name>
    <dbReference type="NCBI Taxonomy" id="95486"/>
    <lineage>
        <taxon>Bacteria</taxon>
        <taxon>Pseudomonadati</taxon>
        <taxon>Pseudomonadota</taxon>
        <taxon>Betaproteobacteria</taxon>
        <taxon>Burkholderiales</taxon>
        <taxon>Burkholderiaceae</taxon>
        <taxon>Burkholderia</taxon>
        <taxon>Burkholderia cepacia complex</taxon>
    </lineage>
</organism>
<evidence type="ECO:0000313" key="7">
    <source>
        <dbReference type="Proteomes" id="UP000277191"/>
    </source>
</evidence>